<feature type="compositionally biased region" description="Basic and acidic residues" evidence="15">
    <location>
        <begin position="390"/>
        <end position="409"/>
    </location>
</feature>
<keyword evidence="6" id="KW-0677">Repeat</keyword>
<keyword evidence="10 11" id="KW-0143">Chaperone</keyword>
<dbReference type="VEuPathDB" id="TriTrypDB:TcIL3000_8_7620"/>
<dbReference type="Pfam" id="PF00262">
    <property type="entry name" value="Calreticulin"/>
    <property type="match status" value="2"/>
</dbReference>
<feature type="region of interest" description="Disordered" evidence="15">
    <location>
        <begin position="360"/>
        <end position="417"/>
    </location>
</feature>
<evidence type="ECO:0000256" key="7">
    <source>
        <dbReference type="ARBA" id="ARBA00022824"/>
    </source>
</evidence>
<feature type="binding site" evidence="12">
    <location>
        <position position="316"/>
    </location>
    <ligand>
        <name>an alpha-D-glucoside</name>
        <dbReference type="ChEBI" id="CHEBI:22390"/>
    </ligand>
</feature>
<evidence type="ECO:0000256" key="6">
    <source>
        <dbReference type="ARBA" id="ARBA00022737"/>
    </source>
</evidence>
<reference evidence="16" key="1">
    <citation type="journal article" date="2012" name="Proc. Natl. Acad. Sci. U.S.A.">
        <title>Antigenic diversity is generated by distinct evolutionary mechanisms in African trypanosome species.</title>
        <authorList>
            <person name="Jackson A.P."/>
            <person name="Berry A."/>
            <person name="Aslett M."/>
            <person name="Allison H.C."/>
            <person name="Burton P."/>
            <person name="Vavrova-Anderson J."/>
            <person name="Brown R."/>
            <person name="Browne H."/>
            <person name="Corton N."/>
            <person name="Hauser H."/>
            <person name="Gamble J."/>
            <person name="Gilderthorp R."/>
            <person name="Marcello L."/>
            <person name="McQuillan J."/>
            <person name="Otto T.D."/>
            <person name="Quail M.A."/>
            <person name="Sanders M.J."/>
            <person name="van Tonder A."/>
            <person name="Ginger M.L."/>
            <person name="Field M.C."/>
            <person name="Barry J.D."/>
            <person name="Hertz-Fowler C."/>
            <person name="Berriman M."/>
        </authorList>
    </citation>
    <scope>NUCLEOTIDE SEQUENCE</scope>
    <source>
        <strain evidence="16">IL3000</strain>
    </source>
</reference>
<dbReference type="PROSITE" id="PS00804">
    <property type="entry name" value="CALRETICULIN_2"/>
    <property type="match status" value="1"/>
</dbReference>
<evidence type="ECO:0000256" key="9">
    <source>
        <dbReference type="ARBA" id="ARBA00022837"/>
    </source>
</evidence>
<dbReference type="GO" id="GO:0005509">
    <property type="term" value="F:calcium ion binding"/>
    <property type="evidence" value="ECO:0007669"/>
    <property type="project" value="InterPro"/>
</dbReference>
<comment type="subcellular location">
    <subcellularLocation>
        <location evidence="1 11">Endoplasmic reticulum lumen</location>
    </subcellularLocation>
</comment>
<evidence type="ECO:0000256" key="5">
    <source>
        <dbReference type="ARBA" id="ARBA00022734"/>
    </source>
</evidence>
<dbReference type="InterPro" id="IPR009033">
    <property type="entry name" value="Calreticulin/calnexin_P_dom_sf"/>
</dbReference>
<keyword evidence="13" id="KW-1015">Disulfide bond</keyword>
<keyword evidence="8" id="KW-0862">Zinc</keyword>
<dbReference type="PROSITE" id="PS00803">
    <property type="entry name" value="CALRETICULIN_1"/>
    <property type="match status" value="1"/>
</dbReference>
<evidence type="ECO:0000256" key="12">
    <source>
        <dbReference type="PIRSR" id="PIRSR002356-1"/>
    </source>
</evidence>
<evidence type="ECO:0000256" key="11">
    <source>
        <dbReference type="PIRNR" id="PIRNR002356"/>
    </source>
</evidence>
<feature type="binding site" evidence="12">
    <location>
        <position position="133"/>
    </location>
    <ligand>
        <name>an alpha-D-glucoside</name>
        <dbReference type="ChEBI" id="CHEBI:22390"/>
    </ligand>
</feature>
<evidence type="ECO:0000256" key="13">
    <source>
        <dbReference type="PIRSR" id="PIRSR002356-3"/>
    </source>
</evidence>
<dbReference type="PANTHER" id="PTHR11073:SF2">
    <property type="entry name" value="CALRETICULIN"/>
    <property type="match status" value="1"/>
</dbReference>
<comment type="similarity">
    <text evidence="2 11 14">Belongs to the calreticulin family.</text>
</comment>
<accession>G0UT21</accession>
<keyword evidence="3" id="KW-0479">Metal-binding</keyword>
<gene>
    <name evidence="16" type="ORF">TCIL3000_8_7620</name>
</gene>
<evidence type="ECO:0000256" key="15">
    <source>
        <dbReference type="SAM" id="MobiDB-lite"/>
    </source>
</evidence>
<dbReference type="PIRSF" id="PIRSF002356">
    <property type="entry name" value="Calreticulin"/>
    <property type="match status" value="1"/>
</dbReference>
<evidence type="ECO:0000313" key="16">
    <source>
        <dbReference type="EMBL" id="CCC92534.1"/>
    </source>
</evidence>
<dbReference type="AlphaFoldDB" id="G0UT21"/>
<proteinExistence type="inferred from homology"/>
<dbReference type="GO" id="GO:0005788">
    <property type="term" value="C:endoplasmic reticulum lumen"/>
    <property type="evidence" value="ECO:0007669"/>
    <property type="project" value="UniProtKB-SubCell"/>
</dbReference>
<dbReference type="GO" id="GO:0006457">
    <property type="term" value="P:protein folding"/>
    <property type="evidence" value="ECO:0007669"/>
    <property type="project" value="InterPro"/>
</dbReference>
<name>G0UT21_TRYCI</name>
<dbReference type="Gene3D" id="2.60.120.200">
    <property type="match status" value="1"/>
</dbReference>
<sequence>MRRGTIVCALLGLVAAATVQGTIYFHEKFTSINHWTPSKARSDYGKVELSAGKFFADAEKSKGLRLTEDARFYALSTPLPTPISNEKKDFVVSFSVKHEQGLRCGGGYIKLMPNMDPAEFKGETKYWLMFGPDRCGYNNKIHIIINYNNTNMEWKKHPRYPDDKLTHAYTLHIAPDNSYKFYLDGSPTEKGNLEDDWDFLPPKEIEDPEDKKPADWVDAKTIDDPEDKKPDDWDNEPETIVDPDAKKPDDWNDAEDGTWEAPMIPNPKSKGPWSPRKITNPAYKGPWAPRKIANPAYKSDPNLYMIPEPLTHVGIDVWQVESGSIYKDIVVGDDLKEVLDIVQSTYGDMKKAEEEAFDAFEKKEEEERKSKEAKEEEKKEEEKERRRKEGGREKRGGEERGREERRKGGSVESMVTF</sequence>
<feature type="compositionally biased region" description="Basic and acidic residues" evidence="15">
    <location>
        <begin position="360"/>
        <end position="384"/>
    </location>
</feature>
<keyword evidence="5" id="KW-0430">Lectin</keyword>
<keyword evidence="7 11" id="KW-0256">Endoplasmic reticulum</keyword>
<dbReference type="GO" id="GO:0005789">
    <property type="term" value="C:endoplasmic reticulum membrane"/>
    <property type="evidence" value="ECO:0007669"/>
    <property type="project" value="TreeGrafter"/>
</dbReference>
<dbReference type="GO" id="GO:0036503">
    <property type="term" value="P:ERAD pathway"/>
    <property type="evidence" value="ECO:0007669"/>
    <property type="project" value="TreeGrafter"/>
</dbReference>
<feature type="chain" id="PRO_5003410320" description="Calreticulin" evidence="14">
    <location>
        <begin position="17"/>
        <end position="417"/>
    </location>
</feature>
<evidence type="ECO:0000256" key="8">
    <source>
        <dbReference type="ARBA" id="ARBA00022833"/>
    </source>
</evidence>
<dbReference type="SUPFAM" id="SSF63887">
    <property type="entry name" value="P-domain of calnexin/calreticulin"/>
    <property type="match status" value="1"/>
</dbReference>
<dbReference type="PANTHER" id="PTHR11073">
    <property type="entry name" value="CALRETICULIN AND CALNEXIN"/>
    <property type="match status" value="1"/>
</dbReference>
<dbReference type="InterPro" id="IPR018124">
    <property type="entry name" value="Calret/calnex_CS"/>
</dbReference>
<dbReference type="InterPro" id="IPR013320">
    <property type="entry name" value="ConA-like_dom_sf"/>
</dbReference>
<evidence type="ECO:0000256" key="1">
    <source>
        <dbReference type="ARBA" id="ARBA00004319"/>
    </source>
</evidence>
<dbReference type="PROSITE" id="PS00805">
    <property type="entry name" value="CALRETICULIN_REPEAT"/>
    <property type="match status" value="1"/>
</dbReference>
<dbReference type="PRINTS" id="PR00626">
    <property type="entry name" value="CALRETICULIN"/>
</dbReference>
<keyword evidence="9" id="KW-0106">Calcium</keyword>
<evidence type="ECO:0000256" key="10">
    <source>
        <dbReference type="ARBA" id="ARBA00023186"/>
    </source>
</evidence>
<feature type="binding site" evidence="12">
    <location>
        <position position="108"/>
    </location>
    <ligand>
        <name>an alpha-D-glucoside</name>
        <dbReference type="ChEBI" id="CHEBI:22390"/>
    </ligand>
</feature>
<dbReference type="EMBL" id="HE575321">
    <property type="protein sequence ID" value="CCC92534.1"/>
    <property type="molecule type" value="Genomic_DNA"/>
</dbReference>
<feature type="disulfide bond" evidence="13">
    <location>
        <begin position="104"/>
        <end position="135"/>
    </location>
</feature>
<dbReference type="InterPro" id="IPR009169">
    <property type="entry name" value="Calreticulin"/>
</dbReference>
<feature type="region of interest" description="Disordered" evidence="15">
    <location>
        <begin position="192"/>
        <end position="275"/>
    </location>
</feature>
<dbReference type="SUPFAM" id="SSF49899">
    <property type="entry name" value="Concanavalin A-like lectins/glucanases"/>
    <property type="match status" value="1"/>
</dbReference>
<dbReference type="GO" id="GO:0030246">
    <property type="term" value="F:carbohydrate binding"/>
    <property type="evidence" value="ECO:0007669"/>
    <property type="project" value="UniProtKB-KW"/>
</dbReference>
<evidence type="ECO:0000256" key="3">
    <source>
        <dbReference type="ARBA" id="ARBA00022723"/>
    </source>
</evidence>
<evidence type="ECO:0000256" key="2">
    <source>
        <dbReference type="ARBA" id="ARBA00010983"/>
    </source>
</evidence>
<evidence type="ECO:0000256" key="4">
    <source>
        <dbReference type="ARBA" id="ARBA00022729"/>
    </source>
</evidence>
<dbReference type="Gene3D" id="2.10.250.10">
    <property type="entry name" value="Calreticulin/calnexin, P domain"/>
    <property type="match status" value="1"/>
</dbReference>
<organism evidence="16">
    <name type="scientific">Trypanosoma congolense (strain IL3000)</name>
    <dbReference type="NCBI Taxonomy" id="1068625"/>
    <lineage>
        <taxon>Eukaryota</taxon>
        <taxon>Discoba</taxon>
        <taxon>Euglenozoa</taxon>
        <taxon>Kinetoplastea</taxon>
        <taxon>Metakinetoplastina</taxon>
        <taxon>Trypanosomatida</taxon>
        <taxon>Trypanosomatidae</taxon>
        <taxon>Trypanosoma</taxon>
        <taxon>Nannomonas</taxon>
    </lineage>
</organism>
<keyword evidence="4 14" id="KW-0732">Signal</keyword>
<evidence type="ECO:0000256" key="14">
    <source>
        <dbReference type="RuleBase" id="RU362126"/>
    </source>
</evidence>
<protein>
    <recommendedName>
        <fullName evidence="11">Calreticulin</fullName>
    </recommendedName>
</protein>
<feature type="binding site" evidence="12">
    <location>
        <position position="110"/>
    </location>
    <ligand>
        <name>an alpha-D-glucoside</name>
        <dbReference type="ChEBI" id="CHEBI:22390"/>
    </ligand>
</feature>
<dbReference type="GO" id="GO:0051082">
    <property type="term" value="F:unfolded protein binding"/>
    <property type="evidence" value="ECO:0007669"/>
    <property type="project" value="InterPro"/>
</dbReference>
<feature type="binding site" evidence="12">
    <location>
        <position position="126"/>
    </location>
    <ligand>
        <name>an alpha-D-glucoside</name>
        <dbReference type="ChEBI" id="CHEBI:22390"/>
    </ligand>
</feature>
<feature type="compositionally biased region" description="Basic and acidic residues" evidence="15">
    <location>
        <begin position="201"/>
        <end position="232"/>
    </location>
</feature>
<dbReference type="InterPro" id="IPR001580">
    <property type="entry name" value="Calret/calnex"/>
</dbReference>
<dbReference type="FunFam" id="2.10.250.10:FF:000002">
    <property type="entry name" value="Calreticulin"/>
    <property type="match status" value="1"/>
</dbReference>
<feature type="signal peptide" evidence="14">
    <location>
        <begin position="1"/>
        <end position="16"/>
    </location>
</feature>